<organism evidence="3 4">
    <name type="scientific">Effusibacillus dendaii</name>
    <dbReference type="NCBI Taxonomy" id="2743772"/>
    <lineage>
        <taxon>Bacteria</taxon>
        <taxon>Bacillati</taxon>
        <taxon>Bacillota</taxon>
        <taxon>Bacilli</taxon>
        <taxon>Bacillales</taxon>
        <taxon>Alicyclobacillaceae</taxon>
        <taxon>Effusibacillus</taxon>
    </lineage>
</organism>
<protein>
    <recommendedName>
        <fullName evidence="2">M23ase beta-sheet core domain-containing protein</fullName>
    </recommendedName>
</protein>
<evidence type="ECO:0000259" key="2">
    <source>
        <dbReference type="Pfam" id="PF01551"/>
    </source>
</evidence>
<dbReference type="SUPFAM" id="SSF51261">
    <property type="entry name" value="Duplicated hybrid motif"/>
    <property type="match status" value="1"/>
</dbReference>
<dbReference type="Proteomes" id="UP000593802">
    <property type="component" value="Chromosome"/>
</dbReference>
<name>A0A7I8DFL3_9BACL</name>
<dbReference type="InterPro" id="IPR050570">
    <property type="entry name" value="Cell_wall_metabolism_enzyme"/>
</dbReference>
<dbReference type="CDD" id="cd12797">
    <property type="entry name" value="M23_peptidase"/>
    <property type="match status" value="1"/>
</dbReference>
<dbReference type="PANTHER" id="PTHR21666">
    <property type="entry name" value="PEPTIDASE-RELATED"/>
    <property type="match status" value="1"/>
</dbReference>
<keyword evidence="4" id="KW-1185">Reference proteome</keyword>
<dbReference type="Gene3D" id="2.70.70.10">
    <property type="entry name" value="Glucose Permease (Domain IIA)"/>
    <property type="match status" value="1"/>
</dbReference>
<dbReference type="RefSeq" id="WP_200760668.1">
    <property type="nucleotide sequence ID" value="NZ_AP023366.1"/>
</dbReference>
<keyword evidence="1" id="KW-0732">Signal</keyword>
<dbReference type="GO" id="GO:0004222">
    <property type="term" value="F:metalloendopeptidase activity"/>
    <property type="evidence" value="ECO:0007669"/>
    <property type="project" value="TreeGrafter"/>
</dbReference>
<dbReference type="EMBL" id="AP023366">
    <property type="protein sequence ID" value="BCJ86691.1"/>
    <property type="molecule type" value="Genomic_DNA"/>
</dbReference>
<feature type="chain" id="PRO_5032342366" description="M23ase beta-sheet core domain-containing protein" evidence="1">
    <location>
        <begin position="26"/>
        <end position="189"/>
    </location>
</feature>
<sequence length="189" mass="20295">MQLQKLGLLSILLLTALVVPDTVLAPPAPLAPAVMAHENGKSSAVNGTPIPTDLFTWPVPVTKEISSDYGWRFINGQKEFHTGIDVAADYGDPIDASADGVVLYAGPAEGFGNWIVIKHRHGLMTIYGHMYRKDIEVKPGQAVKKGQEIGRVGAAGQSDGPHLHFGIATGIKGDTMITVNPWNFLPHLR</sequence>
<gene>
    <name evidence="3" type="ORF">skT53_16760</name>
</gene>
<evidence type="ECO:0000313" key="3">
    <source>
        <dbReference type="EMBL" id="BCJ86691.1"/>
    </source>
</evidence>
<dbReference type="PANTHER" id="PTHR21666:SF270">
    <property type="entry name" value="MUREIN HYDROLASE ACTIVATOR ENVC"/>
    <property type="match status" value="1"/>
</dbReference>
<proteinExistence type="predicted"/>
<evidence type="ECO:0000256" key="1">
    <source>
        <dbReference type="SAM" id="SignalP"/>
    </source>
</evidence>
<reference evidence="3 4" key="1">
    <citation type="submission" date="2020-08" db="EMBL/GenBank/DDBJ databases">
        <title>Complete Genome Sequence of Effusibacillus dendaii Strain skT53, Isolated from Farmland soil.</title>
        <authorList>
            <person name="Konishi T."/>
            <person name="Kawasaki H."/>
        </authorList>
    </citation>
    <scope>NUCLEOTIDE SEQUENCE [LARGE SCALE GENOMIC DNA]</scope>
    <source>
        <strain evidence="4">skT53</strain>
    </source>
</reference>
<dbReference type="InterPro" id="IPR016047">
    <property type="entry name" value="M23ase_b-sheet_dom"/>
</dbReference>
<dbReference type="Pfam" id="PF01551">
    <property type="entry name" value="Peptidase_M23"/>
    <property type="match status" value="1"/>
</dbReference>
<feature type="signal peptide" evidence="1">
    <location>
        <begin position="1"/>
        <end position="25"/>
    </location>
</feature>
<accession>A0A7I8DFL3</accession>
<dbReference type="KEGG" id="eff:skT53_16760"/>
<evidence type="ECO:0000313" key="4">
    <source>
        <dbReference type="Proteomes" id="UP000593802"/>
    </source>
</evidence>
<dbReference type="AlphaFoldDB" id="A0A7I8DFL3"/>
<dbReference type="InterPro" id="IPR011055">
    <property type="entry name" value="Dup_hybrid_motif"/>
</dbReference>
<feature type="domain" description="M23ase beta-sheet core" evidence="2">
    <location>
        <begin position="80"/>
        <end position="169"/>
    </location>
</feature>